<evidence type="ECO:0000256" key="2">
    <source>
        <dbReference type="ARBA" id="ARBA00005510"/>
    </source>
</evidence>
<evidence type="ECO:0000313" key="7">
    <source>
        <dbReference type="EMBL" id="KAF3333750.1"/>
    </source>
</evidence>
<protein>
    <submittedName>
        <fullName evidence="7">Transcription factor bHLH52</fullName>
    </submittedName>
</protein>
<dbReference type="InterPro" id="IPR036638">
    <property type="entry name" value="HLH_DNA-bd_sf"/>
</dbReference>
<dbReference type="GO" id="GO:0003700">
    <property type="term" value="F:DNA-binding transcription factor activity"/>
    <property type="evidence" value="ECO:0007669"/>
    <property type="project" value="InterPro"/>
</dbReference>
<dbReference type="InterPro" id="IPR045843">
    <property type="entry name" value="IND-like"/>
</dbReference>
<evidence type="ECO:0000259" key="6">
    <source>
        <dbReference type="PROSITE" id="PS50888"/>
    </source>
</evidence>
<dbReference type="SMART" id="SM00353">
    <property type="entry name" value="HLH"/>
    <property type="match status" value="1"/>
</dbReference>
<feature type="domain" description="BHLH" evidence="6">
    <location>
        <begin position="255"/>
        <end position="304"/>
    </location>
</feature>
<accession>A0A833VN19</accession>
<comment type="caution">
    <text evidence="7">The sequence shown here is derived from an EMBL/GenBank/DDBJ whole genome shotgun (WGS) entry which is preliminary data.</text>
</comment>
<dbReference type="OrthoDB" id="301415at2759"/>
<dbReference type="SUPFAM" id="SSF47459">
    <property type="entry name" value="HLH, helix-loop-helix DNA-binding domain"/>
    <property type="match status" value="1"/>
</dbReference>
<dbReference type="GO" id="GO:0046983">
    <property type="term" value="F:protein dimerization activity"/>
    <property type="evidence" value="ECO:0007669"/>
    <property type="project" value="InterPro"/>
</dbReference>
<keyword evidence="3" id="KW-0805">Transcription regulation</keyword>
<evidence type="ECO:0000256" key="5">
    <source>
        <dbReference type="ARBA" id="ARBA00023242"/>
    </source>
</evidence>
<evidence type="ECO:0000256" key="4">
    <source>
        <dbReference type="ARBA" id="ARBA00023163"/>
    </source>
</evidence>
<proteinExistence type="inferred from homology"/>
<dbReference type="Gene3D" id="4.10.280.10">
    <property type="entry name" value="Helix-loop-helix DNA-binding domain"/>
    <property type="match status" value="1"/>
</dbReference>
<keyword evidence="5" id="KW-0539">Nucleus</keyword>
<evidence type="ECO:0000256" key="3">
    <source>
        <dbReference type="ARBA" id="ARBA00023015"/>
    </source>
</evidence>
<dbReference type="EMBL" id="SWLB01000010">
    <property type="protein sequence ID" value="KAF3333750.1"/>
    <property type="molecule type" value="Genomic_DNA"/>
</dbReference>
<comment type="similarity">
    <text evidence="2">Belongs to the bHLH protein family.</text>
</comment>
<gene>
    <name evidence="7" type="ORF">FCM35_KLT01441</name>
</gene>
<dbReference type="InterPro" id="IPR011598">
    <property type="entry name" value="bHLH_dom"/>
</dbReference>
<evidence type="ECO:0000256" key="1">
    <source>
        <dbReference type="ARBA" id="ARBA00004123"/>
    </source>
</evidence>
<dbReference type="PROSITE" id="PS50888">
    <property type="entry name" value="BHLH"/>
    <property type="match status" value="1"/>
</dbReference>
<dbReference type="PANTHER" id="PTHR45914:SF24">
    <property type="entry name" value="BHLH DOMAIN-CONTAINING PROTEIN"/>
    <property type="match status" value="1"/>
</dbReference>
<reference evidence="7" key="1">
    <citation type="submission" date="2020-01" db="EMBL/GenBank/DDBJ databases">
        <title>Genome sequence of Kobresia littledalei, the first chromosome-level genome in the family Cyperaceae.</title>
        <authorList>
            <person name="Qu G."/>
        </authorList>
    </citation>
    <scope>NUCLEOTIDE SEQUENCE</scope>
    <source>
        <strain evidence="7">C.B.Clarke</strain>
        <tissue evidence="7">Leaf</tissue>
    </source>
</reference>
<evidence type="ECO:0000313" key="8">
    <source>
        <dbReference type="Proteomes" id="UP000623129"/>
    </source>
</evidence>
<comment type="subcellular location">
    <subcellularLocation>
        <location evidence="1">Nucleus</location>
    </subcellularLocation>
</comment>
<keyword evidence="8" id="KW-1185">Reference proteome</keyword>
<dbReference type="PANTHER" id="PTHR45914">
    <property type="entry name" value="TRANSCRIPTION FACTOR HEC3-RELATED"/>
    <property type="match status" value="1"/>
</dbReference>
<organism evidence="7 8">
    <name type="scientific">Carex littledalei</name>
    <dbReference type="NCBI Taxonomy" id="544730"/>
    <lineage>
        <taxon>Eukaryota</taxon>
        <taxon>Viridiplantae</taxon>
        <taxon>Streptophyta</taxon>
        <taxon>Embryophyta</taxon>
        <taxon>Tracheophyta</taxon>
        <taxon>Spermatophyta</taxon>
        <taxon>Magnoliopsida</taxon>
        <taxon>Liliopsida</taxon>
        <taxon>Poales</taxon>
        <taxon>Cyperaceae</taxon>
        <taxon>Cyperoideae</taxon>
        <taxon>Cariceae</taxon>
        <taxon>Carex</taxon>
        <taxon>Carex subgen. Euthyceras</taxon>
    </lineage>
</organism>
<dbReference type="GO" id="GO:0005634">
    <property type="term" value="C:nucleus"/>
    <property type="evidence" value="ECO:0007669"/>
    <property type="project" value="UniProtKB-SubCell"/>
</dbReference>
<dbReference type="Proteomes" id="UP000623129">
    <property type="component" value="Unassembled WGS sequence"/>
</dbReference>
<name>A0A833VN19_9POAL</name>
<keyword evidence="4" id="KW-0804">Transcription</keyword>
<sequence>MGLICDPLEAPECDIGALLNSVPMTRQNEEPKASPVLLELTDSLMGLICDPLEAPESDIAALLNSVPITCQNKEPKTSPVLVELTDSLMGPICDPLEAPESDIAALLNSVPMTRQNEEPKASPVLVELTDSLMGPICDPLEAPESDIAALLNSVPMTCHNEEPKASPVPTLNSSLTSPSIHSLHQDPYHTNAQNSYPANAKYAPNPFPNHYLTCNNDFSTTSSTDPVDFLNQNPGFPVGPFCIGTTQGMVVPAVKSVSAQNVAARARRKKISGKTQELVKLIPGGTRMTTNEMLLAAYKYVKFLEAQTSILAMMDSKEGYIQYVACHRQIQYEHSSPTKLRHWI</sequence>
<dbReference type="AlphaFoldDB" id="A0A833VN19"/>